<dbReference type="SUPFAM" id="SSF48498">
    <property type="entry name" value="Tetracyclin repressor-like, C-terminal domain"/>
    <property type="match status" value="1"/>
</dbReference>
<accession>A0ABP4QMD5</accession>
<keyword evidence="1" id="KW-0805">Transcription regulation</keyword>
<evidence type="ECO:0000256" key="2">
    <source>
        <dbReference type="ARBA" id="ARBA00023125"/>
    </source>
</evidence>
<dbReference type="Gene3D" id="1.10.357.10">
    <property type="entry name" value="Tetracycline Repressor, domain 2"/>
    <property type="match status" value="1"/>
</dbReference>
<dbReference type="InterPro" id="IPR036271">
    <property type="entry name" value="Tet_transcr_reg_TetR-rel_C_sf"/>
</dbReference>
<protein>
    <submittedName>
        <fullName evidence="6">TetR/AcrR family transcriptional regulator</fullName>
    </submittedName>
</protein>
<dbReference type="InterPro" id="IPR001647">
    <property type="entry name" value="HTH_TetR"/>
</dbReference>
<evidence type="ECO:0000256" key="4">
    <source>
        <dbReference type="PROSITE-ProRule" id="PRU00335"/>
    </source>
</evidence>
<evidence type="ECO:0000313" key="6">
    <source>
        <dbReference type="EMBL" id="GAA1611475.1"/>
    </source>
</evidence>
<evidence type="ECO:0000256" key="1">
    <source>
        <dbReference type="ARBA" id="ARBA00023015"/>
    </source>
</evidence>
<sequence>MLRTAVQLASVEGLEGLTLGRLATVSGVPKSALQALFGTKERLQLAIVAHAVDVFQREVLAPSEDSSGGLARLRAVMAAWIDYLVTFDGGCLFVASASELDGRPGQAREAIVEAVVAGEKLLLRQADLAVRLGELWDSADVEQVVFELHAVLLKANHDRQLLGRDDALNRARAAVDRILLPTPHE</sequence>
<proteinExistence type="predicted"/>
<dbReference type="Gene3D" id="1.10.10.60">
    <property type="entry name" value="Homeodomain-like"/>
    <property type="match status" value="1"/>
</dbReference>
<evidence type="ECO:0000256" key="3">
    <source>
        <dbReference type="ARBA" id="ARBA00023163"/>
    </source>
</evidence>
<dbReference type="EMBL" id="BAAAOS010000061">
    <property type="protein sequence ID" value="GAA1611475.1"/>
    <property type="molecule type" value="Genomic_DNA"/>
</dbReference>
<dbReference type="InterPro" id="IPR011075">
    <property type="entry name" value="TetR_C"/>
</dbReference>
<keyword evidence="3" id="KW-0804">Transcription</keyword>
<evidence type="ECO:0000259" key="5">
    <source>
        <dbReference type="PROSITE" id="PS50977"/>
    </source>
</evidence>
<keyword evidence="7" id="KW-1185">Reference proteome</keyword>
<feature type="domain" description="HTH tetR-type" evidence="5">
    <location>
        <begin position="1"/>
        <end position="55"/>
    </location>
</feature>
<feature type="DNA-binding region" description="H-T-H motif" evidence="4">
    <location>
        <begin position="18"/>
        <end position="37"/>
    </location>
</feature>
<evidence type="ECO:0000313" key="7">
    <source>
        <dbReference type="Proteomes" id="UP001500393"/>
    </source>
</evidence>
<dbReference type="PANTHER" id="PTHR47506">
    <property type="entry name" value="TRANSCRIPTIONAL REGULATORY PROTEIN"/>
    <property type="match status" value="1"/>
</dbReference>
<organism evidence="6 7">
    <name type="scientific">Kribbella sancticallisti</name>
    <dbReference type="NCBI Taxonomy" id="460087"/>
    <lineage>
        <taxon>Bacteria</taxon>
        <taxon>Bacillati</taxon>
        <taxon>Actinomycetota</taxon>
        <taxon>Actinomycetes</taxon>
        <taxon>Propionibacteriales</taxon>
        <taxon>Kribbellaceae</taxon>
        <taxon>Kribbella</taxon>
    </lineage>
</organism>
<reference evidence="7" key="1">
    <citation type="journal article" date="2019" name="Int. J. Syst. Evol. Microbiol.">
        <title>The Global Catalogue of Microorganisms (GCM) 10K type strain sequencing project: providing services to taxonomists for standard genome sequencing and annotation.</title>
        <authorList>
            <consortium name="The Broad Institute Genomics Platform"/>
            <consortium name="The Broad Institute Genome Sequencing Center for Infectious Disease"/>
            <person name="Wu L."/>
            <person name="Ma J."/>
        </authorList>
    </citation>
    <scope>NUCLEOTIDE SEQUENCE [LARGE SCALE GENOMIC DNA]</scope>
    <source>
        <strain evidence="7">JCM 14969</strain>
    </source>
</reference>
<name>A0ABP4QMD5_9ACTN</name>
<keyword evidence="2 4" id="KW-0238">DNA-binding</keyword>
<comment type="caution">
    <text evidence="6">The sequence shown here is derived from an EMBL/GenBank/DDBJ whole genome shotgun (WGS) entry which is preliminary data.</text>
</comment>
<dbReference type="PROSITE" id="PS50977">
    <property type="entry name" value="HTH_TETR_2"/>
    <property type="match status" value="1"/>
</dbReference>
<gene>
    <name evidence="6" type="ORF">GCM10009789_77240</name>
</gene>
<dbReference type="InterPro" id="IPR009057">
    <property type="entry name" value="Homeodomain-like_sf"/>
</dbReference>
<dbReference type="Proteomes" id="UP001500393">
    <property type="component" value="Unassembled WGS sequence"/>
</dbReference>
<dbReference type="PANTHER" id="PTHR47506:SF6">
    <property type="entry name" value="HTH-TYPE TRANSCRIPTIONAL REPRESSOR NEMR"/>
    <property type="match status" value="1"/>
</dbReference>
<dbReference type="SUPFAM" id="SSF46689">
    <property type="entry name" value="Homeodomain-like"/>
    <property type="match status" value="1"/>
</dbReference>
<dbReference type="Pfam" id="PF16925">
    <property type="entry name" value="TetR_C_13"/>
    <property type="match status" value="1"/>
</dbReference>